<feature type="region of interest" description="Disordered" evidence="3">
    <location>
        <begin position="548"/>
        <end position="567"/>
    </location>
</feature>
<dbReference type="Gene3D" id="1.20.5.340">
    <property type="match status" value="1"/>
</dbReference>
<dbReference type="InterPro" id="IPR028288">
    <property type="entry name" value="SCAR/WAVE_fam"/>
</dbReference>
<evidence type="ECO:0000256" key="3">
    <source>
        <dbReference type="SAM" id="MobiDB-lite"/>
    </source>
</evidence>
<evidence type="ECO:0000256" key="1">
    <source>
        <dbReference type="ARBA" id="ARBA00006993"/>
    </source>
</evidence>
<sequence>MPISRYEIRNEYTLADPELYRSADKDDPEALLEGVAMAGLVGVLRQLGDLAEFAAEIFHNLHEEVMVTAARGHGLMTRVQQLETEVPYIEKAFLSQTDHSSFFYHAGDVGIPYLALVTKLVTGVDWHPEPRIEQNLVTQGDLPRFIMDSYEECRGPPRLFLLDKFDVAGAGACLKRYTDPSFFKVDTTAMTSADVQREKKTRKTKKKGPRWRNGETPEVLTASHAKLHQLFLEEPVENGVSKPSHRAKLRRRLNGFPFDSKSGSSYMEKLLKSPSPDHKVLHEATEKSSPLMLATNDRVSLDRESVDTKTGPPSPDREEILLKPLMYEPNDVAKDDKISVIPNSCPNIVTDGIKFTLDKVIGEKVIAMDAESKREDSLTGYQSDDITSEIDNYVDAPSTIESEMDTDSELRLKSDFAKKNQPLIYDANEDHLPTRSSDSHSTGDTTISYEGTLEKEMSSSLSSDSPSTSAENPQSEKVSTKRFPSADIPKIELVDALLYKKSADEIFPVDQNSKPMVSDYKCTDTDAITDLRPDFDLTSSLRNTNSIPTFARSDSGVRGPDSDEMASTLGEEENKTNLVIDPPCSPNDSNFESQLGDDTPRSSAGEHLAHEPNVENVLCVATVSDILSHITDNSVTISVDLPHEDQSDQEDHSLGENIPSMVNTSNVLSQSSNGTPEMMSTENPIPVTMENEVSKLLENLSGYPDIAHGGEDIELTVAKGENLVDELDNEDLNIFTVAPKCSPCITETSLERILEETSFANARTVDAEDNHSNSSIDNQIASENLKLSHLSNSSNCPPTGVDRDVIPEEETKIDENLVTSKSSEDLGLRAGVTDHVAPDGPAAIESSHCTPKDHEEPVATSDTVENDGITLCTSPAAIESSHCTPKNLEELVATSDTVDNDGIILCTRPAAIESSRCTPKDLEEPIATSDTVENDGMTLCTSTSGPELTEISVSEDPESLKEVHRLSDESDSETGKSKSAHMASAVHSVSENAERDDVSLPVGISKLVEEQIPHFETLENVKTCLSGSYRESGLMEEVGQTEGLGTVFCNTIKNDNSKSEVSDTVLSHRDLEVDHSLEFVDTTKIQSLLEQNGLDTEHEYLQESDVGNHATAPSLPINHDIEESISQEKIELPPNRIDQELPDSGEINSELSSLTPINHQTLDHDDHKEDNDSASVLSLVNFPIPPSASELPRLNNYEIDVSENSKDSLCSNFPPINPFSDTNQINLDDLPPLPLPPVQWIMGKLQHASSTTEGEVMKPEELFQRGISPPTTDVSSSLEAMNHSLIQIAPETTSKEEKAENSCSSLEATAMHETIDLPTKMDNNQHQFVIPTLESESASTAEADGVANGSQTVKLPRPCNPLIDEVAALDKSKVSTLIQIAPDTTSKEEKAENSCSSLEATAMHETIDLPTKIDNNQHQFVIPTLESESASTAEADGVANGSQTVKLPRPRNPLIDEVAALDKSKLRKVTERVRPEIQKVDERDSFLEQIRSKSFNLKPAVASRPSIRGPKTNLNVAAILEKANAIRQAFAGSDEDDEDSWSDS</sequence>
<feature type="region of interest" description="Disordered" evidence="3">
    <location>
        <begin position="193"/>
        <end position="215"/>
    </location>
</feature>
<comment type="subcellular location">
    <subcellularLocation>
        <location evidence="2">Cytoplasm</location>
        <location evidence="2">Cytoskeleton</location>
    </subcellularLocation>
</comment>
<dbReference type="GO" id="GO:0071933">
    <property type="term" value="F:Arp2/3 complex binding"/>
    <property type="evidence" value="ECO:0007669"/>
    <property type="project" value="TreeGrafter"/>
</dbReference>
<feature type="region of interest" description="Disordered" evidence="3">
    <location>
        <begin position="283"/>
        <end position="318"/>
    </location>
</feature>
<dbReference type="Proteomes" id="UP000826271">
    <property type="component" value="Unassembled WGS sequence"/>
</dbReference>
<protein>
    <recommendedName>
        <fullName evidence="2">Protein SCAR</fullName>
    </recommendedName>
    <alternativeName>
        <fullName evidence="2">Protein WAVE</fullName>
    </alternativeName>
</protein>
<dbReference type="PANTHER" id="PTHR12902:SF1">
    <property type="entry name" value="WISKOTT-ALDRICH SYNDROME PROTEIN FAMILY MEMBER"/>
    <property type="match status" value="1"/>
</dbReference>
<keyword evidence="2" id="KW-0963">Cytoplasm</keyword>
<name>A0AAV6X9M4_9LAMI</name>
<dbReference type="GO" id="GO:2000601">
    <property type="term" value="P:positive regulation of Arp2/3 complex-mediated actin nucleation"/>
    <property type="evidence" value="ECO:0007669"/>
    <property type="project" value="TreeGrafter"/>
</dbReference>
<feature type="compositionally biased region" description="Low complexity" evidence="3">
    <location>
        <begin position="458"/>
        <end position="469"/>
    </location>
</feature>
<feature type="compositionally biased region" description="Low complexity" evidence="3">
    <location>
        <begin position="980"/>
        <end position="990"/>
    </location>
</feature>
<keyword evidence="5" id="KW-1185">Reference proteome</keyword>
<accession>A0AAV6X9M4</accession>
<gene>
    <name evidence="4" type="ORF">BUALT_Bualt09G0132400</name>
</gene>
<feature type="compositionally biased region" description="Basic and acidic residues" evidence="3">
    <location>
        <begin position="958"/>
        <end position="976"/>
    </location>
</feature>
<dbReference type="GO" id="GO:0005856">
    <property type="term" value="C:cytoskeleton"/>
    <property type="evidence" value="ECO:0007669"/>
    <property type="project" value="UniProtKB-SubCell"/>
</dbReference>
<evidence type="ECO:0000313" key="5">
    <source>
        <dbReference type="Proteomes" id="UP000826271"/>
    </source>
</evidence>
<dbReference type="PANTHER" id="PTHR12902">
    <property type="entry name" value="WASP-1"/>
    <property type="match status" value="1"/>
</dbReference>
<dbReference type="GO" id="GO:0034237">
    <property type="term" value="F:protein kinase A regulatory subunit binding"/>
    <property type="evidence" value="ECO:0007669"/>
    <property type="project" value="TreeGrafter"/>
</dbReference>
<evidence type="ECO:0000256" key="2">
    <source>
        <dbReference type="RuleBase" id="RU367034"/>
    </source>
</evidence>
<keyword evidence="2" id="KW-0009">Actin-binding</keyword>
<dbReference type="GO" id="GO:0030036">
    <property type="term" value="P:actin cytoskeleton organization"/>
    <property type="evidence" value="ECO:0007669"/>
    <property type="project" value="UniProtKB-UniRule"/>
</dbReference>
<feature type="region of interest" description="Disordered" evidence="3">
    <location>
        <begin position="577"/>
        <end position="608"/>
    </location>
</feature>
<feature type="region of interest" description="Disordered" evidence="3">
    <location>
        <begin position="933"/>
        <end position="996"/>
    </location>
</feature>
<dbReference type="EMBL" id="WHWC01000009">
    <property type="protein sequence ID" value="KAG8377092.1"/>
    <property type="molecule type" value="Genomic_DNA"/>
</dbReference>
<dbReference type="Gene3D" id="6.10.280.150">
    <property type="match status" value="2"/>
</dbReference>
<comment type="similarity">
    <text evidence="1 2">Belongs to the SCAR/WAVE family.</text>
</comment>
<feature type="compositionally biased region" description="Polar residues" evidence="3">
    <location>
        <begin position="434"/>
        <end position="449"/>
    </location>
</feature>
<organism evidence="4 5">
    <name type="scientific">Buddleja alternifolia</name>
    <dbReference type="NCBI Taxonomy" id="168488"/>
    <lineage>
        <taxon>Eukaryota</taxon>
        <taxon>Viridiplantae</taxon>
        <taxon>Streptophyta</taxon>
        <taxon>Embryophyta</taxon>
        <taxon>Tracheophyta</taxon>
        <taxon>Spermatophyta</taxon>
        <taxon>Magnoliopsida</taxon>
        <taxon>eudicotyledons</taxon>
        <taxon>Gunneridae</taxon>
        <taxon>Pentapetalae</taxon>
        <taxon>asterids</taxon>
        <taxon>lamiids</taxon>
        <taxon>Lamiales</taxon>
        <taxon>Scrophulariaceae</taxon>
        <taxon>Buddlejeae</taxon>
        <taxon>Buddleja</taxon>
    </lineage>
</organism>
<comment type="function">
    <text evidence="2">Involved in regulation of actin and microtubule organization. Part of a WAVE complex that activates the Arp2/3 complex.</text>
</comment>
<keyword evidence="2" id="KW-0206">Cytoskeleton</keyword>
<feature type="compositionally biased region" description="Basic residues" evidence="3">
    <location>
        <begin position="199"/>
        <end position="210"/>
    </location>
</feature>
<comment type="caution">
    <text evidence="4">The sequence shown here is derived from an EMBL/GenBank/DDBJ whole genome shotgun (WGS) entry which is preliminary data.</text>
</comment>
<feature type="region of interest" description="Disordered" evidence="3">
    <location>
        <begin position="424"/>
        <end position="483"/>
    </location>
</feature>
<evidence type="ECO:0000313" key="4">
    <source>
        <dbReference type="EMBL" id="KAG8377092.1"/>
    </source>
</evidence>
<reference evidence="4" key="1">
    <citation type="submission" date="2019-10" db="EMBL/GenBank/DDBJ databases">
        <authorList>
            <person name="Zhang R."/>
            <person name="Pan Y."/>
            <person name="Wang J."/>
            <person name="Ma R."/>
            <person name="Yu S."/>
        </authorList>
    </citation>
    <scope>NUCLEOTIDE SEQUENCE</scope>
    <source>
        <strain evidence="4">LA-IB0</strain>
        <tissue evidence="4">Leaf</tissue>
    </source>
</reference>
<dbReference type="GO" id="GO:0003779">
    <property type="term" value="F:actin binding"/>
    <property type="evidence" value="ECO:0007669"/>
    <property type="project" value="UniProtKB-UniRule"/>
</dbReference>
<proteinExistence type="inferred from homology"/>